<sequence>MGQPQDTPDPGSSRAIFKRFCDVEATPISEAITSDTAVHPVPPTPVARLTQPDAAPTPFPTRPVRHRGAHHEAAETVLYLAYGSNLCAKTFQGQRGIRPLSKVNVSAPSLRLTFDLPGIPYMEPCFANTAPRALPKPPPGVPDLPDLPDLPTPPISDADTDTDTDKTPSTVTTYEEDGEGDIERNDRGDPVWTKGLIGVVYEVTRADYARILATEGGGSSYHDILVPCLPLGPTDSPMPFLAHTLCAPRLPLPGDDNDEKEEDEAESPQTPRYLPGWLRKLFLPLRRPAPDHAQPSARYLGLIRDGAREHDLPGEYRAYLAALQPYRMTSVRQRVGLVVFGLAWAPPFVVLFGGSRLVADDKGKIPAWYGMVLAVLFNLVWISYDRVFRHVFGDGERTVEGGKGGRSPWWRRGGEVRLVDDEENLK</sequence>
<feature type="region of interest" description="Disordered" evidence="5">
    <location>
        <begin position="34"/>
        <end position="66"/>
    </location>
</feature>
<organism evidence="7 8">
    <name type="scientific">Phialemonium atrogriseum</name>
    <dbReference type="NCBI Taxonomy" id="1093897"/>
    <lineage>
        <taxon>Eukaryota</taxon>
        <taxon>Fungi</taxon>
        <taxon>Dikarya</taxon>
        <taxon>Ascomycota</taxon>
        <taxon>Pezizomycotina</taxon>
        <taxon>Sordariomycetes</taxon>
        <taxon>Sordariomycetidae</taxon>
        <taxon>Cephalothecales</taxon>
        <taxon>Cephalothecaceae</taxon>
        <taxon>Phialemonium</taxon>
    </lineage>
</organism>
<dbReference type="GO" id="GO:0003839">
    <property type="term" value="F:gamma-glutamylcyclotransferase activity"/>
    <property type="evidence" value="ECO:0007669"/>
    <property type="project" value="UniProtKB-EC"/>
</dbReference>
<dbReference type="InterPro" id="IPR017939">
    <property type="entry name" value="G-Glutamylcylcotransferase"/>
</dbReference>
<dbReference type="EC" id="4.3.2.9" evidence="1"/>
<keyword evidence="8" id="KW-1185">Reference proteome</keyword>
<feature type="transmembrane region" description="Helical" evidence="6">
    <location>
        <begin position="335"/>
        <end position="354"/>
    </location>
</feature>
<dbReference type="AlphaFoldDB" id="A0AAJ0C7D0"/>
<reference evidence="7" key="1">
    <citation type="submission" date="2023-06" db="EMBL/GenBank/DDBJ databases">
        <title>Genome-scale phylogeny and comparative genomics of the fungal order Sordariales.</title>
        <authorList>
            <consortium name="Lawrence Berkeley National Laboratory"/>
            <person name="Hensen N."/>
            <person name="Bonometti L."/>
            <person name="Westerberg I."/>
            <person name="Brannstrom I.O."/>
            <person name="Guillou S."/>
            <person name="Cros-Aarteil S."/>
            <person name="Calhoun S."/>
            <person name="Haridas S."/>
            <person name="Kuo A."/>
            <person name="Mondo S."/>
            <person name="Pangilinan J."/>
            <person name="Riley R."/>
            <person name="Labutti K."/>
            <person name="Andreopoulos B."/>
            <person name="Lipzen A."/>
            <person name="Chen C."/>
            <person name="Yanf M."/>
            <person name="Daum C."/>
            <person name="Ng V."/>
            <person name="Clum A."/>
            <person name="Steindorff A."/>
            <person name="Ohm R."/>
            <person name="Martin F."/>
            <person name="Silar P."/>
            <person name="Natvig D."/>
            <person name="Lalanne C."/>
            <person name="Gautier V."/>
            <person name="Ament-Velasquez S.L."/>
            <person name="Kruys A."/>
            <person name="Hutchinson M.I."/>
            <person name="Powell A.J."/>
            <person name="Barry K."/>
            <person name="Miller A.N."/>
            <person name="Grigoriev I.V."/>
            <person name="Debuchy R."/>
            <person name="Gladieux P."/>
            <person name="Thoren M.H."/>
            <person name="Johannesson H."/>
        </authorList>
    </citation>
    <scope>NUCLEOTIDE SEQUENCE</scope>
    <source>
        <strain evidence="7">8032-3</strain>
    </source>
</reference>
<keyword evidence="2" id="KW-0456">Lyase</keyword>
<gene>
    <name evidence="7" type="ORF">QBC33DRAFT_311020</name>
</gene>
<evidence type="ECO:0000256" key="6">
    <source>
        <dbReference type="SAM" id="Phobius"/>
    </source>
</evidence>
<evidence type="ECO:0000256" key="5">
    <source>
        <dbReference type="SAM" id="MobiDB-lite"/>
    </source>
</evidence>
<keyword evidence="6" id="KW-0812">Transmembrane</keyword>
<dbReference type="Gene3D" id="3.10.490.10">
    <property type="entry name" value="Gamma-glutamyl cyclotransferase-like"/>
    <property type="match status" value="1"/>
</dbReference>
<proteinExistence type="predicted"/>
<dbReference type="RefSeq" id="XP_060286290.1">
    <property type="nucleotide sequence ID" value="XM_060423482.1"/>
</dbReference>
<protein>
    <recommendedName>
        <fullName evidence="1">gamma-glutamylcyclotransferase</fullName>
        <ecNumber evidence="1">4.3.2.9</ecNumber>
    </recommendedName>
</protein>
<evidence type="ECO:0000256" key="4">
    <source>
        <dbReference type="PIRSR" id="PIRSR617939-2"/>
    </source>
</evidence>
<feature type="compositionally biased region" description="Acidic residues" evidence="5">
    <location>
        <begin position="255"/>
        <end position="266"/>
    </location>
</feature>
<feature type="transmembrane region" description="Helical" evidence="6">
    <location>
        <begin position="366"/>
        <end position="384"/>
    </location>
</feature>
<evidence type="ECO:0000256" key="2">
    <source>
        <dbReference type="ARBA" id="ARBA00023239"/>
    </source>
</evidence>
<dbReference type="PANTHER" id="PTHR12935:SF0">
    <property type="entry name" value="GAMMA-GLUTAMYLCYCLOTRANSFERASE"/>
    <property type="match status" value="1"/>
</dbReference>
<feature type="binding site" evidence="4">
    <location>
        <position position="299"/>
    </location>
    <ligand>
        <name>substrate</name>
    </ligand>
</feature>
<name>A0AAJ0C7D0_9PEZI</name>
<feature type="binding site" evidence="4">
    <location>
        <begin position="79"/>
        <end position="84"/>
    </location>
    <ligand>
        <name>substrate</name>
    </ligand>
</feature>
<evidence type="ECO:0000256" key="1">
    <source>
        <dbReference type="ARBA" id="ARBA00012346"/>
    </source>
</evidence>
<evidence type="ECO:0000313" key="7">
    <source>
        <dbReference type="EMBL" id="KAK1770077.1"/>
    </source>
</evidence>
<feature type="region of interest" description="Disordered" evidence="5">
    <location>
        <begin position="251"/>
        <end position="272"/>
    </location>
</feature>
<feature type="active site" description="Proton acceptor" evidence="3">
    <location>
        <position position="215"/>
    </location>
</feature>
<dbReference type="Proteomes" id="UP001244011">
    <property type="component" value="Unassembled WGS sequence"/>
</dbReference>
<feature type="region of interest" description="Disordered" evidence="5">
    <location>
        <begin position="130"/>
        <end position="189"/>
    </location>
</feature>
<dbReference type="EMBL" id="MU839001">
    <property type="protein sequence ID" value="KAK1770077.1"/>
    <property type="molecule type" value="Genomic_DNA"/>
</dbReference>
<keyword evidence="6" id="KW-0472">Membrane</keyword>
<accession>A0AAJ0C7D0</accession>
<evidence type="ECO:0000313" key="8">
    <source>
        <dbReference type="Proteomes" id="UP001244011"/>
    </source>
</evidence>
<dbReference type="PANTHER" id="PTHR12935">
    <property type="entry name" value="GAMMA-GLUTAMYLCYCLOTRANSFERASE"/>
    <property type="match status" value="1"/>
</dbReference>
<dbReference type="GeneID" id="85306669"/>
<comment type="caution">
    <text evidence="7">The sequence shown here is derived from an EMBL/GenBank/DDBJ whole genome shotgun (WGS) entry which is preliminary data.</text>
</comment>
<evidence type="ECO:0000256" key="3">
    <source>
        <dbReference type="PIRSR" id="PIRSR617939-1"/>
    </source>
</evidence>
<keyword evidence="6" id="KW-1133">Transmembrane helix</keyword>